<evidence type="ECO:0000313" key="1">
    <source>
        <dbReference type="EMBL" id="AXR64808.1"/>
    </source>
</evidence>
<dbReference type="EMBL" id="CP030144">
    <property type="protein sequence ID" value="AXR64808.1"/>
    <property type="molecule type" value="Genomic_DNA"/>
</dbReference>
<proteinExistence type="predicted"/>
<reference evidence="1 2" key="1">
    <citation type="submission" date="2018-09" db="EMBL/GenBank/DDBJ databases">
        <title>Complete Genome sequences of three Leptospira mayottensis isolates obtained from Tenrecid mammals endemic to the Malagasy region.</title>
        <authorList>
            <person name="Cordonin C."/>
            <person name="Toty C."/>
        </authorList>
    </citation>
    <scope>NUCLEOTIDE SEQUENCE [LARGE SCALE GENOMIC DNA]</scope>
    <source>
        <strain evidence="1 2">MDI222</strain>
    </source>
</reference>
<name>A0ABN5NS53_9LEPT</name>
<gene>
    <name evidence="1" type="ORF">DQM28_11870</name>
</gene>
<keyword evidence="2" id="KW-1185">Reference proteome</keyword>
<dbReference type="Proteomes" id="UP000258889">
    <property type="component" value="Chromosome i"/>
</dbReference>
<organism evidence="1 2">
    <name type="scientific">Leptospira mayottensis</name>
    <dbReference type="NCBI Taxonomy" id="1137606"/>
    <lineage>
        <taxon>Bacteria</taxon>
        <taxon>Pseudomonadati</taxon>
        <taxon>Spirochaetota</taxon>
        <taxon>Spirochaetia</taxon>
        <taxon>Leptospirales</taxon>
        <taxon>Leptospiraceae</taxon>
        <taxon>Leptospira</taxon>
    </lineage>
</organism>
<protein>
    <submittedName>
        <fullName evidence="1">Uncharacterized protein</fullName>
    </submittedName>
</protein>
<accession>A0ABN5NS53</accession>
<evidence type="ECO:0000313" key="2">
    <source>
        <dbReference type="Proteomes" id="UP000258889"/>
    </source>
</evidence>
<sequence>MHQYKAGKQMEKIPLNPSRDLQDLKLQIDGFSDPFERGFILEIQFHQKTRFPDILIALELAS</sequence>